<dbReference type="EMBL" id="KL142373">
    <property type="protein sequence ID" value="KDR79366.1"/>
    <property type="molecule type" value="Genomic_DNA"/>
</dbReference>
<protein>
    <submittedName>
        <fullName evidence="2">Uncharacterized protein</fullName>
    </submittedName>
</protein>
<name>A0A067T8A8_GALM3</name>
<reference evidence="3" key="1">
    <citation type="journal article" date="2014" name="Proc. Natl. Acad. Sci. U.S.A.">
        <title>Extensive sampling of basidiomycete genomes demonstrates inadequacy of the white-rot/brown-rot paradigm for wood decay fungi.</title>
        <authorList>
            <person name="Riley R."/>
            <person name="Salamov A.A."/>
            <person name="Brown D.W."/>
            <person name="Nagy L.G."/>
            <person name="Floudas D."/>
            <person name="Held B.W."/>
            <person name="Levasseur A."/>
            <person name="Lombard V."/>
            <person name="Morin E."/>
            <person name="Otillar R."/>
            <person name="Lindquist E.A."/>
            <person name="Sun H."/>
            <person name="LaButti K.M."/>
            <person name="Schmutz J."/>
            <person name="Jabbour D."/>
            <person name="Luo H."/>
            <person name="Baker S.E."/>
            <person name="Pisabarro A.G."/>
            <person name="Walton J.D."/>
            <person name="Blanchette R.A."/>
            <person name="Henrissat B."/>
            <person name="Martin F."/>
            <person name="Cullen D."/>
            <person name="Hibbett D.S."/>
            <person name="Grigoriev I.V."/>
        </authorList>
    </citation>
    <scope>NUCLEOTIDE SEQUENCE [LARGE SCALE GENOMIC DNA]</scope>
    <source>
        <strain evidence="3">CBS 339.88</strain>
    </source>
</reference>
<dbReference type="HOGENOM" id="CLU_1540188_0_0_1"/>
<gene>
    <name evidence="2" type="ORF">GALMADRAFT_223591</name>
</gene>
<dbReference type="Proteomes" id="UP000027222">
    <property type="component" value="Unassembled WGS sequence"/>
</dbReference>
<evidence type="ECO:0000313" key="2">
    <source>
        <dbReference type="EMBL" id="KDR79366.1"/>
    </source>
</evidence>
<proteinExistence type="predicted"/>
<keyword evidence="3" id="KW-1185">Reference proteome</keyword>
<accession>A0A067T8A8</accession>
<organism evidence="2 3">
    <name type="scientific">Galerina marginata (strain CBS 339.88)</name>
    <dbReference type="NCBI Taxonomy" id="685588"/>
    <lineage>
        <taxon>Eukaryota</taxon>
        <taxon>Fungi</taxon>
        <taxon>Dikarya</taxon>
        <taxon>Basidiomycota</taxon>
        <taxon>Agaricomycotina</taxon>
        <taxon>Agaricomycetes</taxon>
        <taxon>Agaricomycetidae</taxon>
        <taxon>Agaricales</taxon>
        <taxon>Agaricineae</taxon>
        <taxon>Strophariaceae</taxon>
        <taxon>Galerina</taxon>
    </lineage>
</organism>
<evidence type="ECO:0000256" key="1">
    <source>
        <dbReference type="SAM" id="MobiDB-lite"/>
    </source>
</evidence>
<sequence length="174" mass="20197">MSVSTLHRQVAHNDMTRPQSTSKVVTRARPKPAGLEARPPPLPPSLKDNRQFYGFHINEDRLMEYAYRYCPNAKEVDIWAIIIWYLFHVRRYAVYEDIQLEFVFVDKDAPPDATTRDGPTGIPQIPIFSVCSWEVEAWATRPTLEDIAAIQDIIGTEPRWYTDVNDPEDYENEN</sequence>
<feature type="region of interest" description="Disordered" evidence="1">
    <location>
        <begin position="1"/>
        <end position="47"/>
    </location>
</feature>
<dbReference type="AlphaFoldDB" id="A0A067T8A8"/>
<evidence type="ECO:0000313" key="3">
    <source>
        <dbReference type="Proteomes" id="UP000027222"/>
    </source>
</evidence>
<dbReference type="OrthoDB" id="2609391at2759"/>